<dbReference type="PANTHER" id="PTHR36686">
    <property type="entry name" value="SYNAPTONEMAL COMPLEX CENTRAL ELEMENT PROTEIN 3"/>
    <property type="match status" value="1"/>
</dbReference>
<dbReference type="Pfam" id="PF15191">
    <property type="entry name" value="Synaptonemal_3"/>
    <property type="match status" value="1"/>
</dbReference>
<dbReference type="PANTHER" id="PTHR36686:SF1">
    <property type="entry name" value="SYNAPTONEMAL COMPLEX CENTRAL ELEMENT PROTEIN 3"/>
    <property type="match status" value="1"/>
</dbReference>
<dbReference type="GO" id="GO:0007130">
    <property type="term" value="P:synaptonemal complex assembly"/>
    <property type="evidence" value="ECO:0007669"/>
    <property type="project" value="InterPro"/>
</dbReference>
<dbReference type="GO" id="GO:0007283">
    <property type="term" value="P:spermatogenesis"/>
    <property type="evidence" value="ECO:0007669"/>
    <property type="project" value="InterPro"/>
</dbReference>
<evidence type="ECO:0000313" key="3">
    <source>
        <dbReference type="Proteomes" id="UP000824782"/>
    </source>
</evidence>
<dbReference type="AlphaFoldDB" id="A0AAV6ZQ18"/>
<proteinExistence type="predicted"/>
<keyword evidence="1" id="KW-0175">Coiled coil</keyword>
<sequence>MAEADSENQTSEEVSKRLKELEKELERMIEHMEKVSVRTTWMVYEMIATRKDPVLIDQLRRLDESFLQCREEIEEKWKAMLDETKKKPEQQ</sequence>
<organism evidence="2 3">
    <name type="scientific">Engystomops pustulosus</name>
    <name type="common">Tungara frog</name>
    <name type="synonym">Physalaemus pustulosus</name>
    <dbReference type="NCBI Taxonomy" id="76066"/>
    <lineage>
        <taxon>Eukaryota</taxon>
        <taxon>Metazoa</taxon>
        <taxon>Chordata</taxon>
        <taxon>Craniata</taxon>
        <taxon>Vertebrata</taxon>
        <taxon>Euteleostomi</taxon>
        <taxon>Amphibia</taxon>
        <taxon>Batrachia</taxon>
        <taxon>Anura</taxon>
        <taxon>Neobatrachia</taxon>
        <taxon>Hyloidea</taxon>
        <taxon>Leptodactylidae</taxon>
        <taxon>Leiuperinae</taxon>
        <taxon>Engystomops</taxon>
    </lineage>
</organism>
<dbReference type="Proteomes" id="UP000824782">
    <property type="component" value="Unassembled WGS sequence"/>
</dbReference>
<feature type="coiled-coil region" evidence="1">
    <location>
        <begin position="4"/>
        <end position="38"/>
    </location>
</feature>
<reference evidence="2" key="1">
    <citation type="thesis" date="2020" institute="ProQuest LLC" country="789 East Eisenhower Parkway, Ann Arbor, MI, USA">
        <title>Comparative Genomics and Chromosome Evolution.</title>
        <authorList>
            <person name="Mudd A.B."/>
        </authorList>
    </citation>
    <scope>NUCLEOTIDE SEQUENCE</scope>
    <source>
        <strain evidence="2">237g6f4</strain>
        <tissue evidence="2">Blood</tissue>
    </source>
</reference>
<evidence type="ECO:0008006" key="4">
    <source>
        <dbReference type="Google" id="ProtNLM"/>
    </source>
</evidence>
<dbReference type="GO" id="GO:0007131">
    <property type="term" value="P:reciprocal meiotic recombination"/>
    <property type="evidence" value="ECO:0007669"/>
    <property type="project" value="InterPro"/>
</dbReference>
<gene>
    <name evidence="2" type="ORF">GDO81_004119</name>
</gene>
<accession>A0AAV6ZQ18</accession>
<dbReference type="EMBL" id="WNYA01000011">
    <property type="protein sequence ID" value="KAG8551454.1"/>
    <property type="molecule type" value="Genomic_DNA"/>
</dbReference>
<dbReference type="InterPro" id="IPR028145">
    <property type="entry name" value="Synaptonemal_3"/>
</dbReference>
<protein>
    <recommendedName>
        <fullName evidence="4">Synaptonemal complex central element protein 3</fullName>
    </recommendedName>
</protein>
<comment type="caution">
    <text evidence="2">The sequence shown here is derived from an EMBL/GenBank/DDBJ whole genome shotgun (WGS) entry which is preliminary data.</text>
</comment>
<evidence type="ECO:0000256" key="1">
    <source>
        <dbReference type="SAM" id="Coils"/>
    </source>
</evidence>
<name>A0AAV6ZQ18_ENGPU</name>
<evidence type="ECO:0000313" key="2">
    <source>
        <dbReference type="EMBL" id="KAG8551454.1"/>
    </source>
</evidence>
<keyword evidence="3" id="KW-1185">Reference proteome</keyword>